<dbReference type="EC" id="4.4.1.1" evidence="3"/>
<evidence type="ECO:0000256" key="4">
    <source>
        <dbReference type="ARBA" id="ARBA00022898"/>
    </source>
</evidence>
<dbReference type="GO" id="GO:0004123">
    <property type="term" value="F:cystathionine gamma-lyase activity"/>
    <property type="evidence" value="ECO:0007669"/>
    <property type="project" value="TreeGrafter"/>
</dbReference>
<dbReference type="InterPro" id="IPR015422">
    <property type="entry name" value="PyrdxlP-dep_Trfase_small"/>
</dbReference>
<evidence type="ECO:0000256" key="6">
    <source>
        <dbReference type="ARBA" id="ARBA00029853"/>
    </source>
</evidence>
<dbReference type="Pfam" id="PF01053">
    <property type="entry name" value="Cys_Met_Meta_PP"/>
    <property type="match status" value="1"/>
</dbReference>
<dbReference type="GO" id="GO:0030170">
    <property type="term" value="F:pyridoxal phosphate binding"/>
    <property type="evidence" value="ECO:0007669"/>
    <property type="project" value="InterPro"/>
</dbReference>
<evidence type="ECO:0000313" key="8">
    <source>
        <dbReference type="EMBL" id="CAE0788570.1"/>
    </source>
</evidence>
<keyword evidence="5" id="KW-0198">Cysteine biosynthesis</keyword>
<dbReference type="PANTHER" id="PTHR11808:SF15">
    <property type="entry name" value="CYSTATHIONINE GAMMA-LYASE"/>
    <property type="match status" value="1"/>
</dbReference>
<evidence type="ECO:0000256" key="2">
    <source>
        <dbReference type="ARBA" id="ARBA00005038"/>
    </source>
</evidence>
<dbReference type="GO" id="GO:0019346">
    <property type="term" value="P:transsulfuration"/>
    <property type="evidence" value="ECO:0007669"/>
    <property type="project" value="InterPro"/>
</dbReference>
<dbReference type="EMBL" id="HBIZ01067476">
    <property type="protein sequence ID" value="CAE0788570.1"/>
    <property type="molecule type" value="Transcribed_RNA"/>
</dbReference>
<evidence type="ECO:0000256" key="1">
    <source>
        <dbReference type="ARBA" id="ARBA00001933"/>
    </source>
</evidence>
<name>A0A6T0F9K3_CHRCT</name>
<comment type="pathway">
    <text evidence="2">Amino-acid biosynthesis; L-cysteine biosynthesis; L-cysteine from L-homocysteine and L-serine: step 2/2.</text>
</comment>
<organism evidence="9">
    <name type="scientific">Chrysotila carterae</name>
    <name type="common">Marine alga</name>
    <name type="synonym">Syracosphaera carterae</name>
    <dbReference type="NCBI Taxonomy" id="13221"/>
    <lineage>
        <taxon>Eukaryota</taxon>
        <taxon>Haptista</taxon>
        <taxon>Haptophyta</taxon>
        <taxon>Prymnesiophyceae</taxon>
        <taxon>Isochrysidales</taxon>
        <taxon>Isochrysidaceae</taxon>
        <taxon>Chrysotila</taxon>
    </lineage>
</organism>
<comment type="similarity">
    <text evidence="7">Belongs to the trans-sulfuration enzymes family.</text>
</comment>
<accession>A0A6T0F9K3</accession>
<evidence type="ECO:0000256" key="3">
    <source>
        <dbReference type="ARBA" id="ARBA00012085"/>
    </source>
</evidence>
<dbReference type="PANTHER" id="PTHR11808">
    <property type="entry name" value="TRANS-SULFURATION ENZYME FAMILY MEMBER"/>
    <property type="match status" value="1"/>
</dbReference>
<evidence type="ECO:0000256" key="5">
    <source>
        <dbReference type="ARBA" id="ARBA00023192"/>
    </source>
</evidence>
<keyword evidence="4 7" id="KW-0663">Pyridoxal phosphate</keyword>
<protein>
    <recommendedName>
        <fullName evidence="3">cystathionine gamma-lyase</fullName>
        <ecNumber evidence="3">4.4.1.1</ecNumber>
    </recommendedName>
    <alternativeName>
        <fullName evidence="6">Gamma-cystathionase</fullName>
    </alternativeName>
</protein>
<proteinExistence type="inferred from homology"/>
<evidence type="ECO:0000313" key="9">
    <source>
        <dbReference type="EMBL" id="CAE0788571.1"/>
    </source>
</evidence>
<dbReference type="EMBL" id="HBIZ01067477">
    <property type="protein sequence ID" value="CAE0788571.1"/>
    <property type="molecule type" value="Transcribed_RNA"/>
</dbReference>
<dbReference type="SUPFAM" id="SSF53383">
    <property type="entry name" value="PLP-dependent transferases"/>
    <property type="match status" value="1"/>
</dbReference>
<gene>
    <name evidence="8" type="ORF">PCAR00345_LOCUS41279</name>
    <name evidence="9" type="ORF">PCAR00345_LOCUS41280</name>
</gene>
<comment type="cofactor">
    <cofactor evidence="1 7">
        <name>pyridoxal 5'-phosphate</name>
        <dbReference type="ChEBI" id="CHEBI:597326"/>
    </cofactor>
</comment>
<dbReference type="InterPro" id="IPR000277">
    <property type="entry name" value="Cys/Met-Metab_PyrdxlP-dep_enz"/>
</dbReference>
<sequence length="182" mass="19453">MHKLAKIQKLLGAPLAPLESFLLSRGLRTLHVRMERHGENAMAVAEMLDKHPLVASTFYPGLASHPDHALAKTVFSSGGKGSDRPQTYGGMLAFIVAGDADTALARARRLCEHLKVVTLAVSLGGTESLIEHPASMTHAMVPREDRLAGGLADGLVRLSVGLEDSRDLVNDLKQALDACDTE</sequence>
<keyword evidence="5" id="KW-0028">Amino-acid biosynthesis</keyword>
<dbReference type="Gene3D" id="3.90.1150.10">
    <property type="entry name" value="Aspartate Aminotransferase, domain 1"/>
    <property type="match status" value="1"/>
</dbReference>
<dbReference type="GO" id="GO:0019343">
    <property type="term" value="P:cysteine biosynthetic process via cystathionine"/>
    <property type="evidence" value="ECO:0007669"/>
    <property type="project" value="TreeGrafter"/>
</dbReference>
<dbReference type="InterPro" id="IPR015424">
    <property type="entry name" value="PyrdxlP-dep_Trfase"/>
</dbReference>
<dbReference type="AlphaFoldDB" id="A0A6T0F9K3"/>
<reference evidence="9" key="1">
    <citation type="submission" date="2021-01" db="EMBL/GenBank/DDBJ databases">
        <authorList>
            <person name="Corre E."/>
            <person name="Pelletier E."/>
            <person name="Niang G."/>
            <person name="Scheremetjew M."/>
            <person name="Finn R."/>
            <person name="Kale V."/>
            <person name="Holt S."/>
            <person name="Cochrane G."/>
            <person name="Meng A."/>
            <person name="Brown T."/>
            <person name="Cohen L."/>
        </authorList>
    </citation>
    <scope>NUCLEOTIDE SEQUENCE</scope>
    <source>
        <strain evidence="9">CCMP645</strain>
    </source>
</reference>
<dbReference type="GO" id="GO:0005737">
    <property type="term" value="C:cytoplasm"/>
    <property type="evidence" value="ECO:0007669"/>
    <property type="project" value="TreeGrafter"/>
</dbReference>
<evidence type="ECO:0000256" key="7">
    <source>
        <dbReference type="RuleBase" id="RU362118"/>
    </source>
</evidence>